<comment type="caution">
    <text evidence="1">The sequence shown here is derived from an EMBL/GenBank/DDBJ whole genome shotgun (WGS) entry which is preliminary data.</text>
</comment>
<proteinExistence type="predicted"/>
<name>A0AAD8ERV0_DIPPU</name>
<dbReference type="EMBL" id="JASPKZ010000043">
    <property type="protein sequence ID" value="KAJ9600865.1"/>
    <property type="molecule type" value="Genomic_DNA"/>
</dbReference>
<feature type="non-terminal residue" evidence="1">
    <location>
        <position position="1"/>
    </location>
</feature>
<evidence type="ECO:0000313" key="2">
    <source>
        <dbReference type="Proteomes" id="UP001233999"/>
    </source>
</evidence>
<organism evidence="1 2">
    <name type="scientific">Diploptera punctata</name>
    <name type="common">Pacific beetle cockroach</name>
    <dbReference type="NCBI Taxonomy" id="6984"/>
    <lineage>
        <taxon>Eukaryota</taxon>
        <taxon>Metazoa</taxon>
        <taxon>Ecdysozoa</taxon>
        <taxon>Arthropoda</taxon>
        <taxon>Hexapoda</taxon>
        <taxon>Insecta</taxon>
        <taxon>Pterygota</taxon>
        <taxon>Neoptera</taxon>
        <taxon>Polyneoptera</taxon>
        <taxon>Dictyoptera</taxon>
        <taxon>Blattodea</taxon>
        <taxon>Blaberoidea</taxon>
        <taxon>Blaberidae</taxon>
        <taxon>Diplopterinae</taxon>
        <taxon>Diploptera</taxon>
    </lineage>
</organism>
<accession>A0AAD8ERV0</accession>
<gene>
    <name evidence="1" type="ORF">L9F63_000977</name>
</gene>
<reference evidence="1" key="1">
    <citation type="journal article" date="2023" name="IScience">
        <title>Live-bearing cockroach genome reveals convergent evolutionary mechanisms linked to viviparity in insects and beyond.</title>
        <authorList>
            <person name="Fouks B."/>
            <person name="Harrison M.C."/>
            <person name="Mikhailova A.A."/>
            <person name="Marchal E."/>
            <person name="English S."/>
            <person name="Carruthers M."/>
            <person name="Jennings E.C."/>
            <person name="Chiamaka E.L."/>
            <person name="Frigard R.A."/>
            <person name="Pippel M."/>
            <person name="Attardo G.M."/>
            <person name="Benoit J.B."/>
            <person name="Bornberg-Bauer E."/>
            <person name="Tobe S.S."/>
        </authorList>
    </citation>
    <scope>NUCLEOTIDE SEQUENCE</scope>
    <source>
        <strain evidence="1">Stay&amp;Tobe</strain>
    </source>
</reference>
<sequence length="91" mass="10564">IEVTKINFRRSVKVHMCFPSELTSCLRHLCKNRVNQVRIRRNARSRDKAPIIKGMLIVSNIKHFVVIMMNTFLSNMSSETTCVLISKHFTS</sequence>
<keyword evidence="2" id="KW-1185">Reference proteome</keyword>
<reference evidence="1" key="2">
    <citation type="submission" date="2023-05" db="EMBL/GenBank/DDBJ databases">
        <authorList>
            <person name="Fouks B."/>
        </authorList>
    </citation>
    <scope>NUCLEOTIDE SEQUENCE</scope>
    <source>
        <strain evidence="1">Stay&amp;Tobe</strain>
        <tissue evidence="1">Testes</tissue>
    </source>
</reference>
<protein>
    <submittedName>
        <fullName evidence="1">Uncharacterized protein</fullName>
    </submittedName>
</protein>
<dbReference type="Proteomes" id="UP001233999">
    <property type="component" value="Unassembled WGS sequence"/>
</dbReference>
<feature type="non-terminal residue" evidence="1">
    <location>
        <position position="91"/>
    </location>
</feature>
<evidence type="ECO:0000313" key="1">
    <source>
        <dbReference type="EMBL" id="KAJ9600865.1"/>
    </source>
</evidence>
<dbReference type="AlphaFoldDB" id="A0AAD8ERV0"/>